<sequence>MTAVESGIFESFTDWRNSQRRADLAGLEQAVQCVFDENAVIHMCHPFGDMTGAMQWISQSYQPLLEAMPDLERRDTIVIHGKDQNGEPWIGCCGYYCGTFLNPFLDIPPTGHFTHMRFHEFYQLSRNRITEVQAIWDLVEVMMQANAWPMAPSLGREGLVPGPATCDGVKTLSSVLPGSEEATTNTHIVLDMLTHLMLHPVQGGPKVMNLPDYWHSNLTWYGPSGIGTCRGLAGFRNWHQIPFLNAMPDRGKQHSDADWHLFAQDNYVAVTGWPNMRQTLSADGWLGIAPAGKHVTLRSLDFWRIEDGKIAENWVLVDLLDLYAQLGVDVFGRLKEFNKARPRGAVELPKEEL</sequence>
<accession>A0A128F1Q7</accession>
<dbReference type="STRING" id="1796497.GCE9029_02165"/>
<dbReference type="PANTHER" id="PTHR38436">
    <property type="entry name" value="POLYKETIDE CYCLASE SNOAL-LIKE DOMAIN"/>
    <property type="match status" value="1"/>
</dbReference>
<dbReference type="EMBL" id="FIZX01000002">
    <property type="protein sequence ID" value="CZF80732.1"/>
    <property type="molecule type" value="Genomic_DNA"/>
</dbReference>
<name>A0A128F1Q7_9GAMM</name>
<dbReference type="InterPro" id="IPR032710">
    <property type="entry name" value="NTF2-like_dom_sf"/>
</dbReference>
<dbReference type="RefSeq" id="WP_062663268.1">
    <property type="nucleotide sequence ID" value="NZ_FIZX01000002.1"/>
</dbReference>
<dbReference type="Gene3D" id="3.10.450.50">
    <property type="match status" value="2"/>
</dbReference>
<dbReference type="AlphaFoldDB" id="A0A128F1Q7"/>
<dbReference type="Proteomes" id="UP000071641">
    <property type="component" value="Unassembled WGS sequence"/>
</dbReference>
<dbReference type="SUPFAM" id="SSF54427">
    <property type="entry name" value="NTF2-like"/>
    <property type="match status" value="2"/>
</dbReference>
<dbReference type="GO" id="GO:0030638">
    <property type="term" value="P:polyketide metabolic process"/>
    <property type="evidence" value="ECO:0007669"/>
    <property type="project" value="InterPro"/>
</dbReference>
<keyword evidence="2" id="KW-1185">Reference proteome</keyword>
<dbReference type="Pfam" id="PF07366">
    <property type="entry name" value="SnoaL"/>
    <property type="match status" value="2"/>
</dbReference>
<evidence type="ECO:0000313" key="1">
    <source>
        <dbReference type="EMBL" id="CZF80732.1"/>
    </source>
</evidence>
<evidence type="ECO:0000313" key="2">
    <source>
        <dbReference type="Proteomes" id="UP000071641"/>
    </source>
</evidence>
<proteinExistence type="predicted"/>
<dbReference type="OrthoDB" id="1948945at2"/>
<gene>
    <name evidence="1" type="ORF">GCE9029_02165</name>
</gene>
<reference evidence="2" key="1">
    <citation type="submission" date="2016-02" db="EMBL/GenBank/DDBJ databases">
        <authorList>
            <person name="Rodrigo-Torres Lidia"/>
            <person name="Arahal R.David."/>
        </authorList>
    </citation>
    <scope>NUCLEOTIDE SEQUENCE [LARGE SCALE GENOMIC DNA]</scope>
    <source>
        <strain evidence="2">CECT 9029</strain>
    </source>
</reference>
<protein>
    <submittedName>
        <fullName evidence="1">SnoaL-like polyketide cyclase</fullName>
    </submittedName>
</protein>
<dbReference type="PANTHER" id="PTHR38436:SF1">
    <property type="entry name" value="ESTER CYCLASE"/>
    <property type="match status" value="1"/>
</dbReference>
<dbReference type="InterPro" id="IPR009959">
    <property type="entry name" value="Cyclase_SnoaL-like"/>
</dbReference>
<organism evidence="1 2">
    <name type="scientific">Grimontia celer</name>
    <dbReference type="NCBI Taxonomy" id="1796497"/>
    <lineage>
        <taxon>Bacteria</taxon>
        <taxon>Pseudomonadati</taxon>
        <taxon>Pseudomonadota</taxon>
        <taxon>Gammaproteobacteria</taxon>
        <taxon>Vibrionales</taxon>
        <taxon>Vibrionaceae</taxon>
        <taxon>Grimontia</taxon>
    </lineage>
</organism>